<feature type="transmembrane region" description="Helical" evidence="1">
    <location>
        <begin position="32"/>
        <end position="52"/>
    </location>
</feature>
<keyword evidence="1" id="KW-0472">Membrane</keyword>
<keyword evidence="1" id="KW-0812">Transmembrane</keyword>
<reference evidence="3" key="1">
    <citation type="journal article" date="2019" name="Int. J. Syst. Evol. Microbiol.">
        <title>The Global Catalogue of Microorganisms (GCM) 10K type strain sequencing project: providing services to taxonomists for standard genome sequencing and annotation.</title>
        <authorList>
            <consortium name="The Broad Institute Genomics Platform"/>
            <consortium name="The Broad Institute Genome Sequencing Center for Infectious Disease"/>
            <person name="Wu L."/>
            <person name="Ma J."/>
        </authorList>
    </citation>
    <scope>NUCLEOTIDE SEQUENCE [LARGE SCALE GENOMIC DNA]</scope>
    <source>
        <strain evidence="3">CAIM 431</strain>
    </source>
</reference>
<keyword evidence="3" id="KW-1185">Reference proteome</keyword>
<comment type="caution">
    <text evidence="2">The sequence shown here is derived from an EMBL/GenBank/DDBJ whole genome shotgun (WGS) entry which is preliminary data.</text>
</comment>
<evidence type="ECO:0000313" key="3">
    <source>
        <dbReference type="Proteomes" id="UP001597326"/>
    </source>
</evidence>
<protein>
    <recommendedName>
        <fullName evidence="4">Cardiolipin synthase N-terminal domain-containing protein</fullName>
    </recommendedName>
</protein>
<evidence type="ECO:0008006" key="4">
    <source>
        <dbReference type="Google" id="ProtNLM"/>
    </source>
</evidence>
<evidence type="ECO:0000313" key="2">
    <source>
        <dbReference type="EMBL" id="MFD1890034.1"/>
    </source>
</evidence>
<organism evidence="2 3">
    <name type="scientific">Luteococcus peritonei</name>
    <dbReference type="NCBI Taxonomy" id="88874"/>
    <lineage>
        <taxon>Bacteria</taxon>
        <taxon>Bacillati</taxon>
        <taxon>Actinomycetota</taxon>
        <taxon>Actinomycetes</taxon>
        <taxon>Propionibacteriales</taxon>
        <taxon>Propionibacteriaceae</taxon>
        <taxon>Luteococcus</taxon>
    </lineage>
</organism>
<dbReference type="RefSeq" id="WP_343872984.1">
    <property type="nucleotide sequence ID" value="NZ_BAAAIX010000013.1"/>
</dbReference>
<dbReference type="EMBL" id="JBHUFZ010000016">
    <property type="protein sequence ID" value="MFD1890034.1"/>
    <property type="molecule type" value="Genomic_DNA"/>
</dbReference>
<evidence type="ECO:0000256" key="1">
    <source>
        <dbReference type="SAM" id="Phobius"/>
    </source>
</evidence>
<dbReference type="Proteomes" id="UP001597326">
    <property type="component" value="Unassembled WGS sequence"/>
</dbReference>
<gene>
    <name evidence="2" type="ORF">ACFSCS_07535</name>
</gene>
<name>A0ABW4RVF0_9ACTN</name>
<keyword evidence="1" id="KW-1133">Transmembrane helix</keyword>
<proteinExistence type="predicted"/>
<sequence>MFLILAVVNPIYWGIWYLGNRWTRVSRAPRGAGWACAVIGVLLPFPIAAIIVELR</sequence>
<accession>A0ABW4RVF0</accession>